<organism evidence="3 4">
    <name type="scientific">Brevundimonas goettingensis</name>
    <dbReference type="NCBI Taxonomy" id="2774190"/>
    <lineage>
        <taxon>Bacteria</taxon>
        <taxon>Pseudomonadati</taxon>
        <taxon>Pseudomonadota</taxon>
        <taxon>Alphaproteobacteria</taxon>
        <taxon>Caulobacterales</taxon>
        <taxon>Caulobacteraceae</taxon>
        <taxon>Brevundimonas</taxon>
    </lineage>
</organism>
<evidence type="ECO:0000256" key="1">
    <source>
        <dbReference type="SAM" id="MobiDB-lite"/>
    </source>
</evidence>
<keyword evidence="2" id="KW-0812">Transmembrane</keyword>
<reference evidence="3" key="1">
    <citation type="submission" date="2020-09" db="EMBL/GenBank/DDBJ databases">
        <title>Brevundimonas sp. LVF2 isolated from a puddle in Goettingen, Germany.</title>
        <authorList>
            <person name="Friedrich I."/>
            <person name="Klassen A."/>
            <person name="Hannes N."/>
            <person name="Schneider D."/>
            <person name="Hertel R."/>
            <person name="Daniel R."/>
        </authorList>
    </citation>
    <scope>NUCLEOTIDE SEQUENCE</scope>
    <source>
        <strain evidence="3">LVF2</strain>
    </source>
</reference>
<name>A0A975C3Z3_9CAUL</name>
<proteinExistence type="predicted"/>
<protein>
    <submittedName>
        <fullName evidence="3">Uncharacterized protein</fullName>
    </submittedName>
</protein>
<keyword evidence="2" id="KW-0472">Membrane</keyword>
<dbReference type="AlphaFoldDB" id="A0A975C3Z3"/>
<accession>A0A975C3Z3</accession>
<dbReference type="Proteomes" id="UP000663918">
    <property type="component" value="Chromosome"/>
</dbReference>
<keyword evidence="2" id="KW-1133">Transmembrane helix</keyword>
<evidence type="ECO:0000313" key="3">
    <source>
        <dbReference type="EMBL" id="QTC93433.1"/>
    </source>
</evidence>
<sequence>MVIQLTPAEVAARSRRNVWIGLALAAFVVLLFSTTFLRMQANQKAEREKEAALAAGPMHPEKTYDSTLAR</sequence>
<feature type="region of interest" description="Disordered" evidence="1">
    <location>
        <begin position="48"/>
        <end position="70"/>
    </location>
</feature>
<dbReference type="RefSeq" id="WP_207932696.1">
    <property type="nucleotide sequence ID" value="NZ_CP062222.1"/>
</dbReference>
<evidence type="ECO:0000256" key="2">
    <source>
        <dbReference type="SAM" id="Phobius"/>
    </source>
</evidence>
<keyword evidence="4" id="KW-1185">Reference proteome</keyword>
<gene>
    <name evidence="3" type="ORF">IFJ75_18235</name>
</gene>
<dbReference type="KEGG" id="bgoe:IFJ75_18235"/>
<evidence type="ECO:0000313" key="4">
    <source>
        <dbReference type="Proteomes" id="UP000663918"/>
    </source>
</evidence>
<dbReference type="EMBL" id="CP062222">
    <property type="protein sequence ID" value="QTC93433.1"/>
    <property type="molecule type" value="Genomic_DNA"/>
</dbReference>
<feature type="transmembrane region" description="Helical" evidence="2">
    <location>
        <begin position="18"/>
        <end position="37"/>
    </location>
</feature>